<evidence type="ECO:0000313" key="2">
    <source>
        <dbReference type="Proteomes" id="UP000193307"/>
    </source>
</evidence>
<evidence type="ECO:0000313" key="1">
    <source>
        <dbReference type="EMBL" id="SLN41629.1"/>
    </source>
</evidence>
<reference evidence="1 2" key="1">
    <citation type="submission" date="2017-03" db="EMBL/GenBank/DDBJ databases">
        <authorList>
            <person name="Afonso C.L."/>
            <person name="Miller P.J."/>
            <person name="Scott M.A."/>
            <person name="Spackman E."/>
            <person name="Goraichik I."/>
            <person name="Dimitrov K.M."/>
            <person name="Suarez D.L."/>
            <person name="Swayne D.E."/>
        </authorList>
    </citation>
    <scope>NUCLEOTIDE SEQUENCE [LARGE SCALE GENOMIC DNA]</scope>
    <source>
        <strain evidence="1 2">CECT 7971</strain>
    </source>
</reference>
<keyword evidence="2" id="KW-1185">Reference proteome</keyword>
<dbReference type="AlphaFoldDB" id="A0A1Y5SND8"/>
<dbReference type="EMBL" id="FWFW01000005">
    <property type="protein sequence ID" value="SLN41629.1"/>
    <property type="molecule type" value="Genomic_DNA"/>
</dbReference>
<protein>
    <submittedName>
        <fullName evidence="1">Uncharacterized protein</fullName>
    </submittedName>
</protein>
<organism evidence="1 2">
    <name type="scientific">Pacificibacter marinus</name>
    <dbReference type="NCBI Taxonomy" id="658057"/>
    <lineage>
        <taxon>Bacteria</taxon>
        <taxon>Pseudomonadati</taxon>
        <taxon>Pseudomonadota</taxon>
        <taxon>Alphaproteobacteria</taxon>
        <taxon>Rhodobacterales</taxon>
        <taxon>Roseobacteraceae</taxon>
        <taxon>Pacificibacter</taxon>
    </lineage>
</organism>
<accession>A0A1Y5SND8</accession>
<gene>
    <name evidence="1" type="ORF">PAM7971_01929</name>
</gene>
<dbReference type="Proteomes" id="UP000193307">
    <property type="component" value="Unassembled WGS sequence"/>
</dbReference>
<proteinExistence type="predicted"/>
<sequence length="85" mass="8828">MFLACVSISSPMSSFSSGVDAVVLRLAARQEFEALERKVGRGDADAQGPPVKTRGRARVQDDLGLGGGAGRVLAGPIDEWSAAQI</sequence>
<name>A0A1Y5SND8_9RHOB</name>